<sequence>MTGEQNADGKWSEEKMDGEESVRTVDCLRGRLLAERVASRNAKMEAEQLGNKLIELENLLKKEAKSRNRAEKNLKSLLKKLESNNISYDSSESGLLDKSDITSTSSSSTASSKSEDKNSKNSQMKDFPVCSVENIKLPTGFDHLKSNDSQTSISSKSHGTPVTEKNCTSSELDSKQGHHATSTEDVGLPCPALGASHFPEVMDPLCQNLSSRGEVHSGRSSELESNQNYNNANTDDELSVKPSAGKEVNQENDQDQEKNQESNQNEEKNQQNDEDEEYHVDNSMALVPVEKRETKQTIDPEVLDATVKEVLDALKHAREQLQSSMERRRRSVNMIKVG</sequence>
<evidence type="ECO:0000256" key="1">
    <source>
        <dbReference type="SAM" id="MobiDB-lite"/>
    </source>
</evidence>
<evidence type="ECO:0000313" key="2">
    <source>
        <dbReference type="EMBL" id="KAL2456275.1"/>
    </source>
</evidence>
<feature type="region of interest" description="Disordered" evidence="1">
    <location>
        <begin position="210"/>
        <end position="293"/>
    </location>
</feature>
<gene>
    <name evidence="2" type="ORF">Adt_46863</name>
</gene>
<protein>
    <submittedName>
        <fullName evidence="2">Claspin-like</fullName>
    </submittedName>
</protein>
<organism evidence="2 3">
    <name type="scientific">Abeliophyllum distichum</name>
    <dbReference type="NCBI Taxonomy" id="126358"/>
    <lineage>
        <taxon>Eukaryota</taxon>
        <taxon>Viridiplantae</taxon>
        <taxon>Streptophyta</taxon>
        <taxon>Embryophyta</taxon>
        <taxon>Tracheophyta</taxon>
        <taxon>Spermatophyta</taxon>
        <taxon>Magnoliopsida</taxon>
        <taxon>eudicotyledons</taxon>
        <taxon>Gunneridae</taxon>
        <taxon>Pentapetalae</taxon>
        <taxon>asterids</taxon>
        <taxon>lamiids</taxon>
        <taxon>Lamiales</taxon>
        <taxon>Oleaceae</taxon>
        <taxon>Forsythieae</taxon>
        <taxon>Abeliophyllum</taxon>
    </lineage>
</organism>
<dbReference type="PANTHER" id="PTHR33701:SF2">
    <property type="entry name" value="TRANSMEMBRANE PROTEIN"/>
    <property type="match status" value="1"/>
</dbReference>
<feature type="region of interest" description="Disordered" evidence="1">
    <location>
        <begin position="1"/>
        <end position="23"/>
    </location>
</feature>
<proteinExistence type="predicted"/>
<dbReference type="PANTHER" id="PTHR33701">
    <property type="entry name" value="TRANSMEMBRANE PROTEIN"/>
    <property type="match status" value="1"/>
</dbReference>
<comment type="caution">
    <text evidence="2">The sequence shown here is derived from an EMBL/GenBank/DDBJ whole genome shotgun (WGS) entry which is preliminary data.</text>
</comment>
<dbReference type="AlphaFoldDB" id="A0ABD1NXD4"/>
<keyword evidence="3" id="KW-1185">Reference proteome</keyword>
<feature type="region of interest" description="Disordered" evidence="1">
    <location>
        <begin position="141"/>
        <end position="189"/>
    </location>
</feature>
<accession>A0ABD1NXD4</accession>
<feature type="region of interest" description="Disordered" evidence="1">
    <location>
        <begin position="81"/>
        <end position="127"/>
    </location>
</feature>
<name>A0ABD1NXD4_9LAMI</name>
<feature type="compositionally biased region" description="Basic and acidic residues" evidence="1">
    <location>
        <begin position="213"/>
        <end position="222"/>
    </location>
</feature>
<evidence type="ECO:0000313" key="3">
    <source>
        <dbReference type="Proteomes" id="UP001604336"/>
    </source>
</evidence>
<reference evidence="3" key="1">
    <citation type="submission" date="2024-07" db="EMBL/GenBank/DDBJ databases">
        <title>Two chromosome-level genome assemblies of Korean endemic species Abeliophyllum distichum and Forsythia ovata (Oleaceae).</title>
        <authorList>
            <person name="Jang H."/>
        </authorList>
    </citation>
    <scope>NUCLEOTIDE SEQUENCE [LARGE SCALE GENOMIC DNA]</scope>
</reference>
<feature type="compositionally biased region" description="Polar residues" evidence="1">
    <location>
        <begin position="147"/>
        <end position="171"/>
    </location>
</feature>
<feature type="compositionally biased region" description="Low complexity" evidence="1">
    <location>
        <begin position="101"/>
        <end position="112"/>
    </location>
</feature>
<feature type="compositionally biased region" description="Basic and acidic residues" evidence="1">
    <location>
        <begin position="255"/>
        <end position="271"/>
    </location>
</feature>
<dbReference type="Proteomes" id="UP001604336">
    <property type="component" value="Unassembled WGS sequence"/>
</dbReference>
<feature type="compositionally biased region" description="Basic and acidic residues" evidence="1">
    <location>
        <begin position="10"/>
        <end position="23"/>
    </location>
</feature>
<feature type="compositionally biased region" description="Polar residues" evidence="1">
    <location>
        <begin position="223"/>
        <end position="233"/>
    </location>
</feature>
<dbReference type="EMBL" id="JBFOLK010000124">
    <property type="protein sequence ID" value="KAL2456275.1"/>
    <property type="molecule type" value="Genomic_DNA"/>
</dbReference>